<keyword evidence="1" id="KW-0732">Signal</keyword>
<dbReference type="RefSeq" id="WP_262486199.1">
    <property type="nucleotide sequence ID" value="NZ_BMEP01000008.1"/>
</dbReference>
<feature type="signal peptide" evidence="1">
    <location>
        <begin position="1"/>
        <end position="22"/>
    </location>
</feature>
<keyword evidence="3" id="KW-1185">Reference proteome</keyword>
<dbReference type="AlphaFoldDB" id="A0A239DM59"/>
<protein>
    <submittedName>
        <fullName evidence="2">Uncharacterized protein</fullName>
    </submittedName>
</protein>
<reference evidence="2 3" key="1">
    <citation type="submission" date="2017-06" db="EMBL/GenBank/DDBJ databases">
        <authorList>
            <person name="Kim H.J."/>
            <person name="Triplett B.A."/>
        </authorList>
    </citation>
    <scope>NUCLEOTIDE SEQUENCE [LARGE SCALE GENOMIC DNA]</scope>
    <source>
        <strain evidence="2 3">DSM 25597</strain>
    </source>
</reference>
<feature type="chain" id="PRO_5012286000" evidence="1">
    <location>
        <begin position="23"/>
        <end position="40"/>
    </location>
</feature>
<dbReference type="Proteomes" id="UP000198379">
    <property type="component" value="Unassembled WGS sequence"/>
</dbReference>
<name>A0A239DM59_9FLAO</name>
<evidence type="ECO:0000313" key="2">
    <source>
        <dbReference type="EMBL" id="SNS33695.1"/>
    </source>
</evidence>
<gene>
    <name evidence="2" type="ORF">SAMN06265376_111100</name>
</gene>
<evidence type="ECO:0000313" key="3">
    <source>
        <dbReference type="Proteomes" id="UP000198379"/>
    </source>
</evidence>
<proteinExistence type="predicted"/>
<accession>A0A239DM59</accession>
<sequence length="40" mass="4299">MEKVILAIAFALAVLVGTATNASPNERQIDKDKYEIPPNG</sequence>
<evidence type="ECO:0000256" key="1">
    <source>
        <dbReference type="SAM" id="SignalP"/>
    </source>
</evidence>
<organism evidence="2 3">
    <name type="scientific">Dokdonia pacifica</name>
    <dbReference type="NCBI Taxonomy" id="1627892"/>
    <lineage>
        <taxon>Bacteria</taxon>
        <taxon>Pseudomonadati</taxon>
        <taxon>Bacteroidota</taxon>
        <taxon>Flavobacteriia</taxon>
        <taxon>Flavobacteriales</taxon>
        <taxon>Flavobacteriaceae</taxon>
        <taxon>Dokdonia</taxon>
    </lineage>
</organism>
<dbReference type="EMBL" id="FZNY01000011">
    <property type="protein sequence ID" value="SNS33695.1"/>
    <property type="molecule type" value="Genomic_DNA"/>
</dbReference>